<feature type="region of interest" description="Disordered" evidence="2">
    <location>
        <begin position="60"/>
        <end position="108"/>
    </location>
</feature>
<dbReference type="InterPro" id="IPR051477">
    <property type="entry name" value="Expansin_CellWall"/>
</dbReference>
<dbReference type="GO" id="GO:0005576">
    <property type="term" value="C:extracellular region"/>
    <property type="evidence" value="ECO:0007669"/>
    <property type="project" value="InterPro"/>
</dbReference>
<dbReference type="PANTHER" id="PTHR31836">
    <property type="match status" value="1"/>
</dbReference>
<comment type="caution">
    <text evidence="7">The sequence shown here is derived from an EMBL/GenBank/DDBJ whole genome shotgun (WGS) entry which is preliminary data.</text>
</comment>
<keyword evidence="1 3" id="KW-0732">Signal</keyword>
<dbReference type="InterPro" id="IPR007112">
    <property type="entry name" value="Expansin/allergen_DPBB_dom"/>
</dbReference>
<feature type="domain" description="CBM1" evidence="6">
    <location>
        <begin position="21"/>
        <end position="57"/>
    </location>
</feature>
<evidence type="ECO:0000259" key="4">
    <source>
        <dbReference type="PROSITE" id="PS50842"/>
    </source>
</evidence>
<evidence type="ECO:0008006" key="9">
    <source>
        <dbReference type="Google" id="ProtNLM"/>
    </source>
</evidence>
<dbReference type="PROSITE" id="PS50843">
    <property type="entry name" value="EXPANSIN_CBD"/>
    <property type="match status" value="1"/>
</dbReference>
<dbReference type="OrthoDB" id="5823761at2759"/>
<feature type="domain" description="Expansin-like CBD" evidence="5">
    <location>
        <begin position="394"/>
        <end position="474"/>
    </location>
</feature>
<dbReference type="PANTHER" id="PTHR31836:SF28">
    <property type="entry name" value="SRCR DOMAIN-CONTAINING PROTEIN-RELATED"/>
    <property type="match status" value="1"/>
</dbReference>
<proteinExistence type="predicted"/>
<dbReference type="AlphaFoldDB" id="A0A0F9X463"/>
<feature type="signal peptide" evidence="3">
    <location>
        <begin position="1"/>
        <end position="24"/>
    </location>
</feature>
<dbReference type="PROSITE" id="PS51164">
    <property type="entry name" value="CBM1_2"/>
    <property type="match status" value="1"/>
</dbReference>
<evidence type="ECO:0000256" key="2">
    <source>
        <dbReference type="SAM" id="MobiDB-lite"/>
    </source>
</evidence>
<reference evidence="8" key="1">
    <citation type="journal article" date="2015" name="Genome Announc.">
        <title>Draft whole-genome sequence of the biocontrol agent Trichoderma harzianum T6776.</title>
        <authorList>
            <person name="Baroncelli R."/>
            <person name="Piaggeschi G."/>
            <person name="Fiorini L."/>
            <person name="Bertolini E."/>
            <person name="Zapparata A."/>
            <person name="Pe M.E."/>
            <person name="Sarrocco S."/>
            <person name="Vannacci G."/>
        </authorList>
    </citation>
    <scope>NUCLEOTIDE SEQUENCE [LARGE SCALE GENOMIC DNA]</scope>
    <source>
        <strain evidence="8">T6776</strain>
    </source>
</reference>
<dbReference type="SUPFAM" id="SSF57180">
    <property type="entry name" value="Cellulose-binding domain"/>
    <property type="match status" value="1"/>
</dbReference>
<dbReference type="InterPro" id="IPR036749">
    <property type="entry name" value="Expansin_CBD_sf"/>
</dbReference>
<dbReference type="InterPro" id="IPR035971">
    <property type="entry name" value="CBD_sf"/>
</dbReference>
<dbReference type="OMA" id="GADHCGE"/>
<dbReference type="Gene3D" id="2.40.40.10">
    <property type="entry name" value="RlpA-like domain"/>
    <property type="match status" value="1"/>
</dbReference>
<accession>A0A0F9X463</accession>
<feature type="domain" description="Expansin-like EG45" evidence="4">
    <location>
        <begin position="200"/>
        <end position="382"/>
    </location>
</feature>
<organism evidence="7 8">
    <name type="scientific">Trichoderma harzianum</name>
    <name type="common">Hypocrea lixii</name>
    <dbReference type="NCBI Taxonomy" id="5544"/>
    <lineage>
        <taxon>Eukaryota</taxon>
        <taxon>Fungi</taxon>
        <taxon>Dikarya</taxon>
        <taxon>Ascomycota</taxon>
        <taxon>Pezizomycotina</taxon>
        <taxon>Sordariomycetes</taxon>
        <taxon>Hypocreomycetidae</taxon>
        <taxon>Hypocreales</taxon>
        <taxon>Hypocreaceae</taxon>
        <taxon>Trichoderma</taxon>
    </lineage>
</organism>
<evidence type="ECO:0000313" key="7">
    <source>
        <dbReference type="EMBL" id="KKO99424.1"/>
    </source>
</evidence>
<dbReference type="InterPro" id="IPR000254">
    <property type="entry name" value="CBD"/>
</dbReference>
<dbReference type="PROSITE" id="PS50842">
    <property type="entry name" value="EXPANSIN_EG45"/>
    <property type="match status" value="1"/>
</dbReference>
<dbReference type="Pfam" id="PF00734">
    <property type="entry name" value="CBM_1"/>
    <property type="match status" value="1"/>
</dbReference>
<sequence length="499" mass="52095">MARKLSLLALASLISLSVQQNCAALFGQCGGNGWAGPTCCVSGAQCTYVNDFYSQCLASTGGGSTTSRSSTSSNSVSRSSSTSSVSRSSSAGSSSGGGSPTGGASTYTTTDTVTVAPHSQSAYPSIAASSCGSWTLVDNVCCPSYCASDDTSEFCTGGCTCATPPSADCKSGTMYPEVHHVTSNETWHYSRSTHFGLTSGGACGFGLYGLCTKGSVTASWTDPMLGSTCDAFCTAYPLLCKDPTGTTLRGNFAAPNGDYYSQFWSSLPGALDNYLSCGECIELIQTKPDGTDYAVGEAGYTDPITLEIVDSCPCSANSKWCCGPGADHCGEIDFKYGCPLPADSIHLDLSDIAMGRLQGNGSLTNGVIPTRYKRVPCPKLGNVYIWLRNGGGPYYFALTAVNTNGPGSVTKIEIKGAGTDTWVALDHDPNYTSSRPQERYGSWVIPQGSGPFNLPVGIRLTSPTGEQIVNEQAIKTFTPPATADPNFYYIDIGVQFSQN</sequence>
<evidence type="ECO:0000259" key="5">
    <source>
        <dbReference type="PROSITE" id="PS50843"/>
    </source>
</evidence>
<dbReference type="SUPFAM" id="SSF49590">
    <property type="entry name" value="PHL pollen allergen"/>
    <property type="match status" value="1"/>
</dbReference>
<evidence type="ECO:0000256" key="3">
    <source>
        <dbReference type="SAM" id="SignalP"/>
    </source>
</evidence>
<dbReference type="SMART" id="SM00236">
    <property type="entry name" value="fCBD"/>
    <property type="match status" value="1"/>
</dbReference>
<dbReference type="Gene3D" id="2.60.40.760">
    <property type="entry name" value="Expansin, cellulose-binding-like domain"/>
    <property type="match status" value="1"/>
</dbReference>
<dbReference type="GO" id="GO:0030248">
    <property type="term" value="F:cellulose binding"/>
    <property type="evidence" value="ECO:0007669"/>
    <property type="project" value="InterPro"/>
</dbReference>
<evidence type="ECO:0000256" key="1">
    <source>
        <dbReference type="ARBA" id="ARBA00022729"/>
    </source>
</evidence>
<dbReference type="Proteomes" id="UP000034112">
    <property type="component" value="Unassembled WGS sequence"/>
</dbReference>
<feature type="chain" id="PRO_5002529648" description="Swollenin" evidence="3">
    <location>
        <begin position="25"/>
        <end position="499"/>
    </location>
</feature>
<protein>
    <recommendedName>
        <fullName evidence="9">Swollenin</fullName>
    </recommendedName>
</protein>
<dbReference type="SUPFAM" id="SSF50685">
    <property type="entry name" value="Barwin-like endoglucanases"/>
    <property type="match status" value="1"/>
</dbReference>
<evidence type="ECO:0000259" key="6">
    <source>
        <dbReference type="PROSITE" id="PS51164"/>
    </source>
</evidence>
<evidence type="ECO:0000313" key="8">
    <source>
        <dbReference type="Proteomes" id="UP000034112"/>
    </source>
</evidence>
<dbReference type="InterPro" id="IPR036908">
    <property type="entry name" value="RlpA-like_sf"/>
</dbReference>
<name>A0A0F9X463_TRIHA</name>
<dbReference type="GO" id="GO:0005975">
    <property type="term" value="P:carbohydrate metabolic process"/>
    <property type="evidence" value="ECO:0007669"/>
    <property type="project" value="InterPro"/>
</dbReference>
<dbReference type="PROSITE" id="PS00562">
    <property type="entry name" value="CBM1_1"/>
    <property type="match status" value="1"/>
</dbReference>
<dbReference type="InterPro" id="IPR007117">
    <property type="entry name" value="Expansin_CBD"/>
</dbReference>
<gene>
    <name evidence="7" type="ORF">THAR02_08479</name>
</gene>
<dbReference type="EMBL" id="JOKZ01000328">
    <property type="protein sequence ID" value="KKO99424.1"/>
    <property type="molecule type" value="Genomic_DNA"/>
</dbReference>
<feature type="compositionally biased region" description="Low complexity" evidence="2">
    <location>
        <begin position="65"/>
        <end position="93"/>
    </location>
</feature>